<gene>
    <name evidence="2" type="ORF">G0Q07_00905</name>
</gene>
<name>A0A6C0R931_9BACT</name>
<organism evidence="2 3">
    <name type="scientific">Draconibacterium halophilum</name>
    <dbReference type="NCBI Taxonomy" id="2706887"/>
    <lineage>
        <taxon>Bacteria</taxon>
        <taxon>Pseudomonadati</taxon>
        <taxon>Bacteroidota</taxon>
        <taxon>Bacteroidia</taxon>
        <taxon>Marinilabiliales</taxon>
        <taxon>Prolixibacteraceae</taxon>
        <taxon>Draconibacterium</taxon>
    </lineage>
</organism>
<sequence>MKKTLTYLIATAVLLIISVAAMAQGGASPMAGSTHEYKVNPGDQSNDLLWEISGGTASDYTINTALDGDSISITWNSSAVGKSFTLSFTETTPAPASCSTVKQLSVNPINNAFDVNIGTLTDACNNNSGSVSPGDSATSVVTIPFVMEKGATSWNPNWQVTFNVSIGSGNARIPSVELATGASGTLNDLGGSSYTIADIGGGTTSIAVEVKGYSFEDVVSNIEITAAKELDYNTPASSTGGWSAVPSTIYKIPNTTDIATD</sequence>
<reference evidence="2 3" key="1">
    <citation type="submission" date="2020-02" db="EMBL/GenBank/DDBJ databases">
        <title>Genome sequencing for Draconibacterium sp. strain M1.</title>
        <authorList>
            <person name="Park S.-J."/>
        </authorList>
    </citation>
    <scope>NUCLEOTIDE SEQUENCE [LARGE SCALE GENOMIC DNA]</scope>
    <source>
        <strain evidence="2 3">M1</strain>
    </source>
</reference>
<proteinExistence type="predicted"/>
<evidence type="ECO:0000256" key="1">
    <source>
        <dbReference type="SAM" id="SignalP"/>
    </source>
</evidence>
<feature type="chain" id="PRO_5025530415" evidence="1">
    <location>
        <begin position="24"/>
        <end position="261"/>
    </location>
</feature>
<dbReference type="EMBL" id="CP048409">
    <property type="protein sequence ID" value="QIA06376.1"/>
    <property type="molecule type" value="Genomic_DNA"/>
</dbReference>
<dbReference type="KEGG" id="drc:G0Q07_00905"/>
<keyword evidence="1" id="KW-0732">Signal</keyword>
<accession>A0A6C0R931</accession>
<evidence type="ECO:0000313" key="2">
    <source>
        <dbReference type="EMBL" id="QIA06376.1"/>
    </source>
</evidence>
<evidence type="ECO:0000313" key="3">
    <source>
        <dbReference type="Proteomes" id="UP000474630"/>
    </source>
</evidence>
<dbReference type="RefSeq" id="WP_163344309.1">
    <property type="nucleotide sequence ID" value="NZ_CP048409.1"/>
</dbReference>
<dbReference type="AlphaFoldDB" id="A0A6C0R931"/>
<protein>
    <submittedName>
        <fullName evidence="2">Uncharacterized protein</fullName>
    </submittedName>
</protein>
<feature type="signal peptide" evidence="1">
    <location>
        <begin position="1"/>
        <end position="23"/>
    </location>
</feature>
<keyword evidence="3" id="KW-1185">Reference proteome</keyword>
<dbReference type="Proteomes" id="UP000474630">
    <property type="component" value="Chromosome"/>
</dbReference>